<dbReference type="PROSITE" id="PS51450">
    <property type="entry name" value="LRR"/>
    <property type="match status" value="3"/>
</dbReference>
<evidence type="ECO:0000256" key="10">
    <source>
        <dbReference type="ARBA" id="ARBA00022723"/>
    </source>
</evidence>
<evidence type="ECO:0000256" key="17">
    <source>
        <dbReference type="ARBA" id="ARBA00023163"/>
    </source>
</evidence>
<comment type="catalytic activity">
    <reaction evidence="1">
        <text>Exonucleolytic cleavage of poly(A) to 5'-AMP.</text>
        <dbReference type="EC" id="3.1.13.4"/>
    </reaction>
</comment>
<keyword evidence="8" id="KW-0433">Leucine-rich repeat</keyword>
<dbReference type="PANTHER" id="PTHR12121:SF100">
    <property type="entry name" value="POLY(A)-SPECIFIC RIBONUCLEASE"/>
    <property type="match status" value="1"/>
</dbReference>
<evidence type="ECO:0000256" key="3">
    <source>
        <dbReference type="ARBA" id="ARBA00004123"/>
    </source>
</evidence>
<dbReference type="GO" id="GO:0003723">
    <property type="term" value="F:RNA binding"/>
    <property type="evidence" value="ECO:0007669"/>
    <property type="project" value="UniProtKB-KW"/>
</dbReference>
<dbReference type="InterPro" id="IPR005135">
    <property type="entry name" value="Endo/exonuclease/phosphatase"/>
</dbReference>
<evidence type="ECO:0000259" key="23">
    <source>
        <dbReference type="Pfam" id="PF23598"/>
    </source>
</evidence>
<evidence type="ECO:0000256" key="8">
    <source>
        <dbReference type="ARBA" id="ARBA00022614"/>
    </source>
</evidence>
<dbReference type="InterPro" id="IPR001611">
    <property type="entry name" value="Leu-rich_rpt"/>
</dbReference>
<name>R0M9H3_NOSB1</name>
<evidence type="ECO:0000256" key="6">
    <source>
        <dbReference type="ARBA" id="ARBA00012161"/>
    </source>
</evidence>
<reference evidence="24 25" key="1">
    <citation type="journal article" date="2013" name="BMC Genomics">
        <title>Comparative genomics of parasitic silkworm microsporidia reveal an association between genome expansion and host adaptation.</title>
        <authorList>
            <person name="Pan G."/>
            <person name="Xu J."/>
            <person name="Li T."/>
            <person name="Xia Q."/>
            <person name="Liu S.L."/>
            <person name="Zhang G."/>
            <person name="Li S."/>
            <person name="Li C."/>
            <person name="Liu H."/>
            <person name="Yang L."/>
            <person name="Liu T."/>
            <person name="Zhang X."/>
            <person name="Wu Z."/>
            <person name="Fan W."/>
            <person name="Dang X."/>
            <person name="Xiang H."/>
            <person name="Tao M."/>
            <person name="Li Y."/>
            <person name="Hu J."/>
            <person name="Li Z."/>
            <person name="Lin L."/>
            <person name="Luo J."/>
            <person name="Geng L."/>
            <person name="Wang L."/>
            <person name="Long M."/>
            <person name="Wan Y."/>
            <person name="He N."/>
            <person name="Zhang Z."/>
            <person name="Lu C."/>
            <person name="Keeling P.J."/>
            <person name="Wang J."/>
            <person name="Xiang Z."/>
            <person name="Zhou Z."/>
        </authorList>
    </citation>
    <scope>NUCLEOTIDE SEQUENCE [LARGE SCALE GENOMIC DNA]</scope>
    <source>
        <strain evidence="25">CQ1 / CVCC 102059</strain>
    </source>
</reference>
<keyword evidence="13" id="KW-0269">Exonuclease</keyword>
<dbReference type="Proteomes" id="UP000016927">
    <property type="component" value="Unassembled WGS sequence"/>
</dbReference>
<feature type="domain" description="Endonuclease/exonuclease/phosphatase" evidence="22">
    <location>
        <begin position="185"/>
        <end position="466"/>
    </location>
</feature>
<keyword evidence="17" id="KW-0804">Transcription</keyword>
<dbReference type="InterPro" id="IPR036691">
    <property type="entry name" value="Endo/exonu/phosph_ase_sf"/>
</dbReference>
<evidence type="ECO:0000256" key="19">
    <source>
        <dbReference type="ARBA" id="ARBA00030493"/>
    </source>
</evidence>
<accession>R0M9H3</accession>
<keyword evidence="25" id="KW-1185">Reference proteome</keyword>
<dbReference type="EMBL" id="KB908928">
    <property type="protein sequence ID" value="EOB14634.1"/>
    <property type="molecule type" value="Genomic_DNA"/>
</dbReference>
<evidence type="ECO:0000259" key="22">
    <source>
        <dbReference type="Pfam" id="PF03372"/>
    </source>
</evidence>
<keyword evidence="9" id="KW-0540">Nuclease</keyword>
<dbReference type="SUPFAM" id="SSF56219">
    <property type="entry name" value="DNase I-like"/>
    <property type="match status" value="1"/>
</dbReference>
<proteinExistence type="inferred from homology"/>
<dbReference type="SMART" id="SM00369">
    <property type="entry name" value="LRR_TYP"/>
    <property type="match status" value="3"/>
</dbReference>
<dbReference type="GO" id="GO:0005737">
    <property type="term" value="C:cytoplasm"/>
    <property type="evidence" value="ECO:0007669"/>
    <property type="project" value="UniProtKB-SubCell"/>
</dbReference>
<evidence type="ECO:0000256" key="15">
    <source>
        <dbReference type="ARBA" id="ARBA00022884"/>
    </source>
</evidence>
<dbReference type="EC" id="3.1.13.4" evidence="6"/>
<dbReference type="GO" id="GO:0046872">
    <property type="term" value="F:metal ion binding"/>
    <property type="evidence" value="ECO:0007669"/>
    <property type="project" value="UniProtKB-KW"/>
</dbReference>
<dbReference type="OrthoDB" id="428734at2759"/>
<evidence type="ECO:0000256" key="20">
    <source>
        <dbReference type="ARBA" id="ARBA00031469"/>
    </source>
</evidence>
<dbReference type="InterPro" id="IPR032675">
    <property type="entry name" value="LRR_dom_sf"/>
</dbReference>
<comment type="cofactor">
    <cofactor evidence="2">
        <name>Mg(2+)</name>
        <dbReference type="ChEBI" id="CHEBI:18420"/>
    </cofactor>
</comment>
<protein>
    <recommendedName>
        <fullName evidence="6">poly(A)-specific ribonuclease</fullName>
        <ecNumber evidence="6">3.1.13.4</ecNumber>
    </recommendedName>
    <alternativeName>
        <fullName evidence="19">Carbon catabolite repressor protein 4</fullName>
    </alternativeName>
    <alternativeName>
        <fullName evidence="20">Cytoplasmic deadenylase</fullName>
    </alternativeName>
    <alternativeName>
        <fullName evidence="21">Glucose-repressible alcohol dehydrogenase transcriptional effector</fullName>
    </alternativeName>
</protein>
<evidence type="ECO:0000256" key="21">
    <source>
        <dbReference type="ARBA" id="ARBA00033317"/>
    </source>
</evidence>
<evidence type="ECO:0000256" key="18">
    <source>
        <dbReference type="ARBA" id="ARBA00023242"/>
    </source>
</evidence>
<dbReference type="Gene3D" id="3.60.10.10">
    <property type="entry name" value="Endonuclease/exonuclease/phosphatase"/>
    <property type="match status" value="1"/>
</dbReference>
<evidence type="ECO:0000256" key="13">
    <source>
        <dbReference type="ARBA" id="ARBA00022839"/>
    </source>
</evidence>
<dbReference type="GO" id="GO:0004535">
    <property type="term" value="F:poly(A)-specific ribonuclease activity"/>
    <property type="evidence" value="ECO:0007669"/>
    <property type="project" value="UniProtKB-EC"/>
</dbReference>
<evidence type="ECO:0000256" key="2">
    <source>
        <dbReference type="ARBA" id="ARBA00001946"/>
    </source>
</evidence>
<evidence type="ECO:0000256" key="9">
    <source>
        <dbReference type="ARBA" id="ARBA00022722"/>
    </source>
</evidence>
<dbReference type="SUPFAM" id="SSF52058">
    <property type="entry name" value="L domain-like"/>
    <property type="match status" value="1"/>
</dbReference>
<evidence type="ECO:0000313" key="25">
    <source>
        <dbReference type="Proteomes" id="UP000016927"/>
    </source>
</evidence>
<gene>
    <name evidence="24" type="primary">CCR4</name>
    <name evidence="24" type="ORF">NBO_20g0022</name>
</gene>
<dbReference type="Gene3D" id="3.80.10.10">
    <property type="entry name" value="Ribonuclease Inhibitor"/>
    <property type="match status" value="1"/>
</dbReference>
<dbReference type="InterPro" id="IPR055414">
    <property type="entry name" value="LRR_R13L4/SHOC2-like"/>
</dbReference>
<keyword evidence="12" id="KW-0378">Hydrolase</keyword>
<dbReference type="InterPro" id="IPR003591">
    <property type="entry name" value="Leu-rich_rpt_typical-subtyp"/>
</dbReference>
<dbReference type="Pfam" id="PF23598">
    <property type="entry name" value="LRR_14"/>
    <property type="match status" value="1"/>
</dbReference>
<comment type="similarity">
    <text evidence="5">Belongs to the CCR4/nocturin family.</text>
</comment>
<evidence type="ECO:0000256" key="1">
    <source>
        <dbReference type="ARBA" id="ARBA00001663"/>
    </source>
</evidence>
<dbReference type="HOGENOM" id="CLU_016428_4_2_1"/>
<feature type="domain" description="Disease resistance R13L4/SHOC-2-like LRR" evidence="23">
    <location>
        <begin position="26"/>
        <end position="122"/>
    </location>
</feature>
<sequence>MEDVQTPKKKGTKVTVKTYQDNYMGLDLSNQGIKNLSKSLFQLTFLKELNLKGNDLEVIPEDIYLLKDLEILNLSRNKIKCIPPKIGKMVNLKELYLSDNLISNIPMELGCLYNLNVFEIHNNSLVSPFNVLYREKKLIQYCREHNTSYPSPLVRTWIDTIIRRELPGPEYSFGSYNILINLCALNLAHPPSWVLNPDYRKENILHEIQQYNVDVLCLQEIEVYSYQEFYKDQLDLRCDYSSIFCPKGRAKTIPDNKSVDGCAIFWKKTKFNIVNNFVIDFLGRVTQDTRFNKNQDFMNRYGRKDNIALVAILENRTGDTFIVVNAHLYWDPEFKDIKLIQAAILLEEIEKIRKIYKNSHVLLIGDLNSLMDSSVYSMITQGTYDKGDLFDCGYDLNYEPKLGLKFNDLYGNEEVDFTNFTPLFKGVIDYIFYSDKLTPTSLLSPIEPEYAERVVGLPNVHFPSDHIFISGKFTTEKNK</sequence>
<dbReference type="PANTHER" id="PTHR12121">
    <property type="entry name" value="CARBON CATABOLITE REPRESSOR PROTEIN 4"/>
    <property type="match status" value="1"/>
</dbReference>
<dbReference type="InterPro" id="IPR050410">
    <property type="entry name" value="CCR4/nocturin_mRNA_transcr"/>
</dbReference>
<keyword evidence="16" id="KW-0805">Transcription regulation</keyword>
<evidence type="ECO:0000256" key="7">
    <source>
        <dbReference type="ARBA" id="ARBA00022490"/>
    </source>
</evidence>
<evidence type="ECO:0000256" key="16">
    <source>
        <dbReference type="ARBA" id="ARBA00023015"/>
    </source>
</evidence>
<dbReference type="VEuPathDB" id="MicrosporidiaDB:NBO_20g0022"/>
<keyword evidence="14" id="KW-0460">Magnesium</keyword>
<dbReference type="GO" id="GO:0005634">
    <property type="term" value="C:nucleus"/>
    <property type="evidence" value="ECO:0007669"/>
    <property type="project" value="UniProtKB-SubCell"/>
</dbReference>
<dbReference type="AlphaFoldDB" id="R0M9H3"/>
<dbReference type="Pfam" id="PF03372">
    <property type="entry name" value="Exo_endo_phos"/>
    <property type="match status" value="1"/>
</dbReference>
<dbReference type="OMA" id="EHRMVAP"/>
<evidence type="ECO:0000256" key="4">
    <source>
        <dbReference type="ARBA" id="ARBA00004496"/>
    </source>
</evidence>
<evidence type="ECO:0000256" key="14">
    <source>
        <dbReference type="ARBA" id="ARBA00022842"/>
    </source>
</evidence>
<keyword evidence="11" id="KW-0677">Repeat</keyword>
<comment type="subcellular location">
    <subcellularLocation>
        <location evidence="4">Cytoplasm</location>
    </subcellularLocation>
    <subcellularLocation>
        <location evidence="3">Nucleus</location>
    </subcellularLocation>
</comment>
<keyword evidence="15" id="KW-0694">RNA-binding</keyword>
<keyword evidence="18" id="KW-0539">Nucleus</keyword>
<keyword evidence="10" id="KW-0479">Metal-binding</keyword>
<dbReference type="STRING" id="578461.R0M9H3"/>
<keyword evidence="7" id="KW-0963">Cytoplasm</keyword>
<organism evidence="24 25">
    <name type="scientific">Nosema bombycis (strain CQ1 / CVCC 102059)</name>
    <name type="common">Microsporidian parasite</name>
    <name type="synonym">Pebrine of silkworm</name>
    <dbReference type="NCBI Taxonomy" id="578461"/>
    <lineage>
        <taxon>Eukaryota</taxon>
        <taxon>Fungi</taxon>
        <taxon>Fungi incertae sedis</taxon>
        <taxon>Microsporidia</taxon>
        <taxon>Nosematidae</taxon>
        <taxon>Nosema</taxon>
    </lineage>
</organism>
<evidence type="ECO:0000256" key="11">
    <source>
        <dbReference type="ARBA" id="ARBA00022737"/>
    </source>
</evidence>
<evidence type="ECO:0000256" key="12">
    <source>
        <dbReference type="ARBA" id="ARBA00022801"/>
    </source>
</evidence>
<evidence type="ECO:0000313" key="24">
    <source>
        <dbReference type="EMBL" id="EOB14634.1"/>
    </source>
</evidence>
<evidence type="ECO:0000256" key="5">
    <source>
        <dbReference type="ARBA" id="ARBA00010774"/>
    </source>
</evidence>